<keyword evidence="13" id="KW-1185">Reference proteome</keyword>
<dbReference type="Proteomes" id="UP000887568">
    <property type="component" value="Unplaced"/>
</dbReference>
<dbReference type="PROSITE" id="PS50017">
    <property type="entry name" value="DEATH_DOMAIN"/>
    <property type="match status" value="1"/>
</dbReference>
<feature type="disulfide bond" evidence="6">
    <location>
        <begin position="122"/>
        <end position="140"/>
    </location>
</feature>
<evidence type="ECO:0000256" key="7">
    <source>
        <dbReference type="RuleBase" id="RU367033"/>
    </source>
</evidence>
<keyword evidence="3" id="KW-0677">Repeat</keyword>
<evidence type="ECO:0000256" key="8">
    <source>
        <dbReference type="SAM" id="MobiDB-lite"/>
    </source>
</evidence>
<feature type="domain" description="TNFR-Cys" evidence="10">
    <location>
        <begin position="79"/>
        <end position="140"/>
    </location>
</feature>
<keyword evidence="4 6" id="KW-1015">Disulfide bond</keyword>
<protein>
    <recommendedName>
        <fullName evidence="7">Netrin receptor UNC5</fullName>
    </recommendedName>
</protein>
<dbReference type="GeneID" id="119746419"/>
<dbReference type="Gene3D" id="1.10.533.10">
    <property type="entry name" value="Death Domain, Fas"/>
    <property type="match status" value="1"/>
</dbReference>
<evidence type="ECO:0000256" key="4">
    <source>
        <dbReference type="ARBA" id="ARBA00023157"/>
    </source>
</evidence>
<evidence type="ECO:0000256" key="5">
    <source>
        <dbReference type="ARBA" id="ARBA00023180"/>
    </source>
</evidence>
<evidence type="ECO:0000259" key="9">
    <source>
        <dbReference type="PROSITE" id="PS50017"/>
    </source>
</evidence>
<name>A0A914BU02_PATMI</name>
<dbReference type="OMA" id="NERGSEC"/>
<dbReference type="PROSITE" id="PS51145">
    <property type="entry name" value="ZU5"/>
    <property type="match status" value="1"/>
</dbReference>
<dbReference type="Pfam" id="PF00791">
    <property type="entry name" value="ZU5"/>
    <property type="match status" value="1"/>
</dbReference>
<dbReference type="PROSITE" id="PS50050">
    <property type="entry name" value="TNFR_NGFR_2"/>
    <property type="match status" value="1"/>
</dbReference>
<keyword evidence="1" id="KW-0053">Apoptosis</keyword>
<reference evidence="12" key="1">
    <citation type="submission" date="2022-11" db="UniProtKB">
        <authorList>
            <consortium name="EnsemblMetazoa"/>
        </authorList>
    </citation>
    <scope>IDENTIFICATION</scope>
</reference>
<keyword evidence="2 7" id="KW-0732">Signal</keyword>
<dbReference type="CDD" id="cd01670">
    <property type="entry name" value="Death"/>
    <property type="match status" value="1"/>
</dbReference>
<organism evidence="12 13">
    <name type="scientific">Patiria miniata</name>
    <name type="common">Bat star</name>
    <name type="synonym">Asterina miniata</name>
    <dbReference type="NCBI Taxonomy" id="46514"/>
    <lineage>
        <taxon>Eukaryota</taxon>
        <taxon>Metazoa</taxon>
        <taxon>Echinodermata</taxon>
        <taxon>Eleutherozoa</taxon>
        <taxon>Asterozoa</taxon>
        <taxon>Asteroidea</taxon>
        <taxon>Valvatacea</taxon>
        <taxon>Valvatida</taxon>
        <taxon>Asterinidae</taxon>
        <taxon>Patiria</taxon>
    </lineage>
</organism>
<feature type="domain" description="ZU5" evidence="11">
    <location>
        <begin position="370"/>
        <end position="559"/>
    </location>
</feature>
<accession>A0A914BU02</accession>
<evidence type="ECO:0000313" key="13">
    <source>
        <dbReference type="Proteomes" id="UP000887568"/>
    </source>
</evidence>
<proteinExistence type="inferred from homology"/>
<dbReference type="Pfam" id="PF00531">
    <property type="entry name" value="Death"/>
    <property type="match status" value="1"/>
</dbReference>
<keyword evidence="7" id="KW-0393">Immunoglobulin domain</keyword>
<keyword evidence="7" id="KW-0675">Receptor</keyword>
<dbReference type="GO" id="GO:0005042">
    <property type="term" value="F:netrin receptor activity"/>
    <property type="evidence" value="ECO:0007669"/>
    <property type="project" value="UniProtKB-UniRule"/>
</dbReference>
<comment type="subcellular location">
    <subcellularLocation>
        <location evidence="7">Cell membrane</location>
        <topology evidence="7">Single-pass type I membrane protein</topology>
    </subcellularLocation>
</comment>
<dbReference type="EnsemblMetazoa" id="XM_038223388.1">
    <property type="protein sequence ID" value="XP_038079316.1"/>
    <property type="gene ID" value="LOC119746419"/>
</dbReference>
<dbReference type="SUPFAM" id="SSF47986">
    <property type="entry name" value="DEATH domain"/>
    <property type="match status" value="1"/>
</dbReference>
<keyword evidence="7" id="KW-0217">Developmental protein</keyword>
<evidence type="ECO:0000259" key="11">
    <source>
        <dbReference type="PROSITE" id="PS51145"/>
    </source>
</evidence>
<comment type="function">
    <text evidence="7">Receptor for netrin required for axon guidance. Mediates axon repulsion of neuronal growth cones in the developing nervous system upon ligand binding.</text>
</comment>
<evidence type="ECO:0000256" key="1">
    <source>
        <dbReference type="ARBA" id="ARBA00022703"/>
    </source>
</evidence>
<keyword evidence="7" id="KW-1133">Transmembrane helix</keyword>
<dbReference type="PANTHER" id="PTHR12582">
    <property type="entry name" value="NETRIN RECEPTOR UNC5"/>
    <property type="match status" value="1"/>
</dbReference>
<evidence type="ECO:0000256" key="6">
    <source>
        <dbReference type="PROSITE-ProRule" id="PRU00206"/>
    </source>
</evidence>
<sequence length="852" mass="95274">MTDRKRYLSFLHVLLIWLIVVTLMPEASLGLPLKNEHMTKRSLDNLIHNSGADQLAISTRPDPDPPTTSLLAVTDTEPQCLLHHEYAEILHRGHDDSDPLVRSFINRHGEIRHYVCLPCRSCPPGVRILSPCHRRRDTICSSTCVEPNYQFDMDRQMCIPQDPAQDTSTQASSSTAILLPRTTANNLVFVVDDSTGDSGIIDTVDQFTAPPPSHKALGTQVTVITVGIVTLNMLAIAGIALIYKRAKCRKRYQKSRSGCFNNVLSTPHDATQSSVQSSSVHNQVDNRPNTTSDSSSDRSTSRGIQGETSLSDRRQPQSEPSSQRAKESNLNIFREPGYEQGAVTIMVSQENESVSPAPIQVLRGKDPYWLVMIGQFGPEGGVLSCEDSDVILEIPPGAIPADHQNQTIIAKVSLRPDVAGPKKKDPDSLWLTPLVEFESPGLKRFNKDVRMRLPHCARMKPGWTFCVNYTNPAADTKCKRLTEPATSNRHPEADSFLLSSDAKSESTWFSVEQKCILTKSGKSCRKASVEGDDVTFTVDEKYFNVSTSHFSKYCCTGCHKEHPLHLEAVVYWIHTKVQGREQMDLNVYILDPIKDARVRVDQNERYSDSHTGYYDLILGYKKKSKEPSPIEISVPEDCMGDDWKWKLDTYNGCLPAKKVIPIQSLIRCCSPLMFSRQTFSFSPKNPAKDKQLSFFKAIVCIKQENWPEGDPTNILVTVPLAAKETIESYLNVNNNRETGAIVTDAQIKLVESKLSVKNWRPLYRKLTGEGADVKLGHIEARHPNNTAEQIHEALVDWRTSAGPMARLQDLIVALEEVGHRDIVDSLQPVMKMNDELIVQSDEPSMCKKETCV</sequence>
<evidence type="ECO:0000256" key="2">
    <source>
        <dbReference type="ARBA" id="ARBA00022729"/>
    </source>
</evidence>
<dbReference type="AlphaFoldDB" id="A0A914BU02"/>
<dbReference type="PANTHER" id="PTHR12582:SF41">
    <property type="entry name" value="UNC5C-LIKE PROTEIN"/>
    <property type="match status" value="1"/>
</dbReference>
<feature type="transmembrane region" description="Helical" evidence="7">
    <location>
        <begin position="221"/>
        <end position="243"/>
    </location>
</feature>
<dbReference type="Gene3D" id="2.60.220.30">
    <property type="match status" value="1"/>
</dbReference>
<evidence type="ECO:0000313" key="12">
    <source>
        <dbReference type="EnsemblMetazoa" id="XP_038079316.1"/>
    </source>
</evidence>
<dbReference type="GO" id="GO:0005886">
    <property type="term" value="C:plasma membrane"/>
    <property type="evidence" value="ECO:0007669"/>
    <property type="project" value="UniProtKB-SubCell"/>
</dbReference>
<dbReference type="InterPro" id="IPR000488">
    <property type="entry name" value="Death_dom"/>
</dbReference>
<feature type="repeat" description="TNFR-Cys" evidence="6">
    <location>
        <begin position="79"/>
        <end position="140"/>
    </location>
</feature>
<dbReference type="InterPro" id="IPR011029">
    <property type="entry name" value="DEATH-like_dom_sf"/>
</dbReference>
<keyword evidence="7" id="KW-0812">Transmembrane</keyword>
<keyword evidence="7" id="KW-0472">Membrane</keyword>
<dbReference type="Gene3D" id="2.10.50.10">
    <property type="entry name" value="Tumor Necrosis Factor Receptor, subunit A, domain 2"/>
    <property type="match status" value="1"/>
</dbReference>
<dbReference type="GO" id="GO:0006915">
    <property type="term" value="P:apoptotic process"/>
    <property type="evidence" value="ECO:0007669"/>
    <property type="project" value="UniProtKB-KW"/>
</dbReference>
<comment type="caution">
    <text evidence="6">Lacks conserved residue(s) required for the propagation of feature annotation.</text>
</comment>
<evidence type="ECO:0000256" key="3">
    <source>
        <dbReference type="ARBA" id="ARBA00022737"/>
    </source>
</evidence>
<dbReference type="InterPro" id="IPR000906">
    <property type="entry name" value="ZU5_dom"/>
</dbReference>
<feature type="chain" id="PRO_5038157560" description="Netrin receptor UNC5" evidence="7">
    <location>
        <begin position="31"/>
        <end position="852"/>
    </location>
</feature>
<comment type="similarity">
    <text evidence="7">Belongs to the unc-5 family.</text>
</comment>
<feature type="compositionally biased region" description="Polar residues" evidence="8">
    <location>
        <begin position="317"/>
        <end position="331"/>
    </location>
</feature>
<feature type="signal peptide" evidence="7">
    <location>
        <begin position="1"/>
        <end position="30"/>
    </location>
</feature>
<feature type="disulfide bond" evidence="6">
    <location>
        <begin position="119"/>
        <end position="132"/>
    </location>
</feature>
<dbReference type="InterPro" id="IPR037936">
    <property type="entry name" value="UNC5A-D"/>
</dbReference>
<dbReference type="Pfam" id="PF00020">
    <property type="entry name" value="TNFR_c6"/>
    <property type="match status" value="1"/>
</dbReference>
<dbReference type="InterPro" id="IPR001368">
    <property type="entry name" value="TNFR/NGFR_Cys_rich_reg"/>
</dbReference>
<dbReference type="RefSeq" id="XP_038079316.1">
    <property type="nucleotide sequence ID" value="XM_038223388.1"/>
</dbReference>
<keyword evidence="5" id="KW-0325">Glycoprotein</keyword>
<feature type="domain" description="Death" evidence="9">
    <location>
        <begin position="758"/>
        <end position="830"/>
    </location>
</feature>
<dbReference type="OrthoDB" id="100767at2759"/>
<feature type="region of interest" description="Disordered" evidence="8">
    <location>
        <begin position="268"/>
        <end position="332"/>
    </location>
</feature>
<evidence type="ECO:0000259" key="10">
    <source>
        <dbReference type="PROSITE" id="PS50050"/>
    </source>
</evidence>